<dbReference type="EMBL" id="UINC01159427">
    <property type="protein sequence ID" value="SVD57504.1"/>
    <property type="molecule type" value="Genomic_DNA"/>
</dbReference>
<sequence>LFGIEGYVNYSIAELDTCGLEKHEIFKELPQDIKKQRCQEIFGLGYVFDRVKQSTEVIHTNSDGFRGPEVTLEKPENAYRIFMVGGSTTYGDGIEDSGTMPFFLQQKFDEMDLGFNVQVINAGIPKAFSEGEVKLIKNRLLQYEPDLFVVYDGWNDSAYHQEGITDENKWLDRWKEICNLGKDEGFDVVVTIQPLTGTGNRVLTQQEYESYLLTKTEIKLTEVYPLYLEKLHALNDYCTITA</sequence>
<dbReference type="SUPFAM" id="SSF52266">
    <property type="entry name" value="SGNH hydrolase"/>
    <property type="match status" value="1"/>
</dbReference>
<organism evidence="1">
    <name type="scientific">marine metagenome</name>
    <dbReference type="NCBI Taxonomy" id="408172"/>
    <lineage>
        <taxon>unclassified sequences</taxon>
        <taxon>metagenomes</taxon>
        <taxon>ecological metagenomes</taxon>
    </lineage>
</organism>
<proteinExistence type="predicted"/>
<feature type="non-terminal residue" evidence="1">
    <location>
        <position position="1"/>
    </location>
</feature>
<protein>
    <recommendedName>
        <fullName evidence="2">SGNH hydrolase-type esterase domain-containing protein</fullName>
    </recommendedName>
</protein>
<name>A0A382WFX6_9ZZZZ</name>
<dbReference type="CDD" id="cd00229">
    <property type="entry name" value="SGNH_hydrolase"/>
    <property type="match status" value="1"/>
</dbReference>
<dbReference type="Gene3D" id="3.40.50.1110">
    <property type="entry name" value="SGNH hydrolase"/>
    <property type="match status" value="1"/>
</dbReference>
<dbReference type="InterPro" id="IPR036514">
    <property type="entry name" value="SGNH_hydro_sf"/>
</dbReference>
<gene>
    <name evidence="1" type="ORF">METZ01_LOCUS410358</name>
</gene>
<accession>A0A382WFX6</accession>
<reference evidence="1" key="1">
    <citation type="submission" date="2018-05" db="EMBL/GenBank/DDBJ databases">
        <authorList>
            <person name="Lanie J.A."/>
            <person name="Ng W.-L."/>
            <person name="Kazmierczak K.M."/>
            <person name="Andrzejewski T.M."/>
            <person name="Davidsen T.M."/>
            <person name="Wayne K.J."/>
            <person name="Tettelin H."/>
            <person name="Glass J.I."/>
            <person name="Rusch D."/>
            <person name="Podicherti R."/>
            <person name="Tsui H.-C.T."/>
            <person name="Winkler M.E."/>
        </authorList>
    </citation>
    <scope>NUCLEOTIDE SEQUENCE</scope>
</reference>
<feature type="non-terminal residue" evidence="1">
    <location>
        <position position="242"/>
    </location>
</feature>
<evidence type="ECO:0000313" key="1">
    <source>
        <dbReference type="EMBL" id="SVD57504.1"/>
    </source>
</evidence>
<evidence type="ECO:0008006" key="2">
    <source>
        <dbReference type="Google" id="ProtNLM"/>
    </source>
</evidence>
<dbReference type="AlphaFoldDB" id="A0A382WFX6"/>